<organism evidence="2 3">
    <name type="scientific">Claviceps arundinis</name>
    <dbReference type="NCBI Taxonomy" id="1623583"/>
    <lineage>
        <taxon>Eukaryota</taxon>
        <taxon>Fungi</taxon>
        <taxon>Dikarya</taxon>
        <taxon>Ascomycota</taxon>
        <taxon>Pezizomycotina</taxon>
        <taxon>Sordariomycetes</taxon>
        <taxon>Hypocreomycetidae</taxon>
        <taxon>Hypocreales</taxon>
        <taxon>Clavicipitaceae</taxon>
        <taxon>Claviceps</taxon>
    </lineage>
</organism>
<proteinExistence type="predicted"/>
<gene>
    <name evidence="2" type="ORF">E4U56_007684</name>
</gene>
<feature type="region of interest" description="Disordered" evidence="1">
    <location>
        <begin position="51"/>
        <end position="82"/>
    </location>
</feature>
<reference evidence="2" key="1">
    <citation type="journal article" date="2020" name="bioRxiv">
        <title>Whole genome comparisons of ergot fungi reveals the divergence and evolution of species within the genus Claviceps are the result of varying mechanisms driving genome evolution and host range expansion.</title>
        <authorList>
            <person name="Wyka S.A."/>
            <person name="Mondo S.J."/>
            <person name="Liu M."/>
            <person name="Dettman J."/>
            <person name="Nalam V."/>
            <person name="Broders K.D."/>
        </authorList>
    </citation>
    <scope>NUCLEOTIDE SEQUENCE</scope>
    <source>
        <strain evidence="2">CCC 1102</strain>
    </source>
</reference>
<dbReference type="EMBL" id="SRPS01000078">
    <property type="protein sequence ID" value="KAG5970420.1"/>
    <property type="molecule type" value="Genomic_DNA"/>
</dbReference>
<feature type="compositionally biased region" description="Basic and acidic residues" evidence="1">
    <location>
        <begin position="51"/>
        <end position="61"/>
    </location>
</feature>
<dbReference type="Proteomes" id="UP000784919">
    <property type="component" value="Unassembled WGS sequence"/>
</dbReference>
<sequence>MPLAMDGNVSQCNAILNRARTNAQKQLSLAQRQFNQDQGRKLCCREAIEKRKEVRRSDRPRPFSAMESGTKGSQYERPFDNIDAGGRWRGAVQLMDLGRHTAAGMTHNSKGNKGNGSEH</sequence>
<evidence type="ECO:0000256" key="1">
    <source>
        <dbReference type="SAM" id="MobiDB-lite"/>
    </source>
</evidence>
<comment type="caution">
    <text evidence="2">The sequence shown here is derived from an EMBL/GenBank/DDBJ whole genome shotgun (WGS) entry which is preliminary data.</text>
</comment>
<protein>
    <submittedName>
        <fullName evidence="2">Uncharacterized protein</fullName>
    </submittedName>
</protein>
<evidence type="ECO:0000313" key="2">
    <source>
        <dbReference type="EMBL" id="KAG5970420.1"/>
    </source>
</evidence>
<accession>A0A9P7MTI2</accession>
<dbReference type="AlphaFoldDB" id="A0A9P7MTI2"/>
<evidence type="ECO:0000313" key="3">
    <source>
        <dbReference type="Proteomes" id="UP000784919"/>
    </source>
</evidence>
<name>A0A9P7MTI2_9HYPO</name>